<name>A0A6J8CW70_MYTCO</name>
<dbReference type="EMBL" id="CACVKT020006043">
    <property type="protein sequence ID" value="CAC5399677.1"/>
    <property type="molecule type" value="Genomic_DNA"/>
</dbReference>
<dbReference type="OrthoDB" id="6409159at2759"/>
<dbReference type="InterPro" id="IPR003172">
    <property type="entry name" value="ML_dom"/>
</dbReference>
<dbReference type="Gene3D" id="2.70.220.10">
    <property type="entry name" value="Ganglioside GM2 activator"/>
    <property type="match status" value="1"/>
</dbReference>
<dbReference type="GO" id="GO:0006689">
    <property type="term" value="P:ganglioside catabolic process"/>
    <property type="evidence" value="ECO:0007669"/>
    <property type="project" value="InterPro"/>
</dbReference>
<protein>
    <submittedName>
        <fullName evidence="3">GM2A</fullName>
    </submittedName>
</protein>
<dbReference type="PANTHER" id="PTHR17357">
    <property type="entry name" value="GM2 GANGLIOSIDE ACTIVATOR PROTEIN"/>
    <property type="match status" value="1"/>
</dbReference>
<keyword evidence="4" id="KW-1185">Reference proteome</keyword>
<sequence>MINFILHGLRISVERNEDSPLTSTPKGSDPNRPILFHHVKIHPNPIVTPGTLELSMAGNITHDLPRRISIEMKVTKYFFNRIPFSLPCFDNQIGSCTYDNICLNLERFEKRRRCPKRLRHLDIQCYCPFHAGVFSVKNLAVNIPRIGGYAGSFVKGDYAVNFRILDEESGELGCLNLRFAMKKRNKGWLFRI</sequence>
<evidence type="ECO:0000313" key="3">
    <source>
        <dbReference type="EMBL" id="CAC5399677.1"/>
    </source>
</evidence>
<dbReference type="SUPFAM" id="SSF63707">
    <property type="entry name" value="Ganglioside M2 (gm2) activator"/>
    <property type="match status" value="1"/>
</dbReference>
<evidence type="ECO:0000259" key="2">
    <source>
        <dbReference type="Pfam" id="PF02221"/>
    </source>
</evidence>
<evidence type="ECO:0000313" key="4">
    <source>
        <dbReference type="Proteomes" id="UP000507470"/>
    </source>
</evidence>
<dbReference type="Proteomes" id="UP000507470">
    <property type="component" value="Unassembled WGS sequence"/>
</dbReference>
<dbReference type="Pfam" id="PF02221">
    <property type="entry name" value="E1_DerP2_DerF2"/>
    <property type="match status" value="1"/>
</dbReference>
<keyword evidence="1" id="KW-0732">Signal</keyword>
<feature type="domain" description="MD-2-related lipid-recognition" evidence="2">
    <location>
        <begin position="34"/>
        <end position="178"/>
    </location>
</feature>
<dbReference type="InterPro" id="IPR028996">
    <property type="entry name" value="GM2-AP"/>
</dbReference>
<evidence type="ECO:0000256" key="1">
    <source>
        <dbReference type="ARBA" id="ARBA00022729"/>
    </source>
</evidence>
<dbReference type="GO" id="GO:0008047">
    <property type="term" value="F:enzyme activator activity"/>
    <property type="evidence" value="ECO:0007669"/>
    <property type="project" value="InterPro"/>
</dbReference>
<accession>A0A6J8CW70</accession>
<gene>
    <name evidence="3" type="ORF">MCOR_33919</name>
</gene>
<reference evidence="3 4" key="1">
    <citation type="submission" date="2020-06" db="EMBL/GenBank/DDBJ databases">
        <authorList>
            <person name="Li R."/>
            <person name="Bekaert M."/>
        </authorList>
    </citation>
    <scope>NUCLEOTIDE SEQUENCE [LARGE SCALE GENOMIC DNA]</scope>
    <source>
        <strain evidence="4">wild</strain>
    </source>
</reference>
<dbReference type="InterPro" id="IPR036846">
    <property type="entry name" value="GM2-AP_sf"/>
</dbReference>
<dbReference type="AlphaFoldDB" id="A0A6J8CW70"/>
<proteinExistence type="predicted"/>
<dbReference type="GO" id="GO:0009898">
    <property type="term" value="C:cytoplasmic side of plasma membrane"/>
    <property type="evidence" value="ECO:0007669"/>
    <property type="project" value="TreeGrafter"/>
</dbReference>
<dbReference type="PANTHER" id="PTHR17357:SF0">
    <property type="entry name" value="GANGLIOSIDE GM2 ACTIVATOR"/>
    <property type="match status" value="1"/>
</dbReference>
<organism evidence="3 4">
    <name type="scientific">Mytilus coruscus</name>
    <name type="common">Sea mussel</name>
    <dbReference type="NCBI Taxonomy" id="42192"/>
    <lineage>
        <taxon>Eukaryota</taxon>
        <taxon>Metazoa</taxon>
        <taxon>Spiralia</taxon>
        <taxon>Lophotrochozoa</taxon>
        <taxon>Mollusca</taxon>
        <taxon>Bivalvia</taxon>
        <taxon>Autobranchia</taxon>
        <taxon>Pteriomorphia</taxon>
        <taxon>Mytilida</taxon>
        <taxon>Mytiloidea</taxon>
        <taxon>Mytilidae</taxon>
        <taxon>Mytilinae</taxon>
        <taxon>Mytilus</taxon>
    </lineage>
</organism>
<dbReference type="GO" id="GO:0005319">
    <property type="term" value="F:lipid transporter activity"/>
    <property type="evidence" value="ECO:0007669"/>
    <property type="project" value="TreeGrafter"/>
</dbReference>